<keyword evidence="1" id="KW-0732">Signal</keyword>
<comment type="caution">
    <text evidence="2">The sequence shown here is derived from an EMBL/GenBank/DDBJ whole genome shotgun (WGS) entry which is preliminary data.</text>
</comment>
<dbReference type="AlphaFoldDB" id="A0A8T2RJ34"/>
<evidence type="ECO:0000256" key="1">
    <source>
        <dbReference type="SAM" id="SignalP"/>
    </source>
</evidence>
<evidence type="ECO:0000313" key="2">
    <source>
        <dbReference type="EMBL" id="KAH7295585.1"/>
    </source>
</evidence>
<proteinExistence type="predicted"/>
<sequence>MRRFMSLCLGLWILLLISYPHALSSLPPSSSNLPYLSSTAPTSPDLPSSVSPSSTHIFSITRGSVDLMHFYKTKKDGATITKTSKYLEEKHKYKYWRAKLAEDHRKEENCC</sequence>
<evidence type="ECO:0000313" key="3">
    <source>
        <dbReference type="Proteomes" id="UP000825935"/>
    </source>
</evidence>
<organism evidence="2 3">
    <name type="scientific">Ceratopteris richardii</name>
    <name type="common">Triangle waterfern</name>
    <dbReference type="NCBI Taxonomy" id="49495"/>
    <lineage>
        <taxon>Eukaryota</taxon>
        <taxon>Viridiplantae</taxon>
        <taxon>Streptophyta</taxon>
        <taxon>Embryophyta</taxon>
        <taxon>Tracheophyta</taxon>
        <taxon>Polypodiopsida</taxon>
        <taxon>Polypodiidae</taxon>
        <taxon>Polypodiales</taxon>
        <taxon>Pteridineae</taxon>
        <taxon>Pteridaceae</taxon>
        <taxon>Parkerioideae</taxon>
        <taxon>Ceratopteris</taxon>
    </lineage>
</organism>
<protein>
    <submittedName>
        <fullName evidence="2">Uncharacterized protein</fullName>
    </submittedName>
</protein>
<feature type="signal peptide" evidence="1">
    <location>
        <begin position="1"/>
        <end position="22"/>
    </location>
</feature>
<accession>A0A8T2RJ34</accession>
<reference evidence="2 3" key="1">
    <citation type="submission" date="2021-08" db="EMBL/GenBank/DDBJ databases">
        <title>WGS assembly of Ceratopteris richardii.</title>
        <authorList>
            <person name="Marchant D.B."/>
            <person name="Chen G."/>
            <person name="Jenkins J."/>
            <person name="Shu S."/>
            <person name="Leebens-Mack J."/>
            <person name="Grimwood J."/>
            <person name="Schmutz J."/>
            <person name="Soltis P."/>
            <person name="Soltis D."/>
            <person name="Chen Z.-H."/>
        </authorList>
    </citation>
    <scope>NUCLEOTIDE SEQUENCE [LARGE SCALE GENOMIC DNA]</scope>
    <source>
        <strain evidence="2">Whitten #5841</strain>
        <tissue evidence="2">Leaf</tissue>
    </source>
</reference>
<name>A0A8T2RJ34_CERRI</name>
<keyword evidence="3" id="KW-1185">Reference proteome</keyword>
<dbReference type="Proteomes" id="UP000825935">
    <property type="component" value="Chromosome 27"/>
</dbReference>
<gene>
    <name evidence="2" type="ORF">KP509_27G055900</name>
</gene>
<dbReference type="EMBL" id="CM035432">
    <property type="protein sequence ID" value="KAH7295585.1"/>
    <property type="molecule type" value="Genomic_DNA"/>
</dbReference>
<feature type="chain" id="PRO_5035880474" evidence="1">
    <location>
        <begin position="23"/>
        <end position="111"/>
    </location>
</feature>